<dbReference type="AlphaFoldDB" id="A0A0J9W087"/>
<dbReference type="InterPro" id="IPR011009">
    <property type="entry name" value="Kinase-like_dom_sf"/>
</dbReference>
<dbReference type="GO" id="GO:0005524">
    <property type="term" value="F:ATP binding"/>
    <property type="evidence" value="ECO:0007669"/>
    <property type="project" value="InterPro"/>
</dbReference>
<feature type="domain" description="Protein kinase" evidence="2">
    <location>
        <begin position="158"/>
        <end position="474"/>
    </location>
</feature>
<feature type="compositionally biased region" description="Polar residues" evidence="1">
    <location>
        <begin position="333"/>
        <end position="344"/>
    </location>
</feature>
<reference evidence="3" key="1">
    <citation type="submission" date="2007-04" db="EMBL/GenBank/DDBJ databases">
        <authorList>
            <consortium name="The Broad Institute Genome Sequencing Platform"/>
            <person name="Birren B."/>
            <person name="Lander E."/>
            <person name="Galagan J."/>
            <person name="Nusbaum C."/>
            <person name="Devon K."/>
            <person name="Ma L.-J."/>
            <person name="Jaffe D."/>
            <person name="Butler J."/>
            <person name="Alvarez P."/>
            <person name="Gnerre S."/>
            <person name="Grabherr M."/>
            <person name="Kleber M."/>
            <person name="Mauceli E."/>
            <person name="Brockman W."/>
            <person name="MacCallum I.A."/>
            <person name="Young S."/>
            <person name="LaButti K."/>
            <person name="DeCaprio D."/>
            <person name="Crawford M."/>
            <person name="Koehrsen M."/>
            <person name="Engels R."/>
            <person name="Montgomery P."/>
            <person name="Pearson M."/>
            <person name="Howarth C."/>
            <person name="Larson L."/>
            <person name="White J."/>
            <person name="O'Leary S."/>
            <person name="Kodira C."/>
            <person name="Zeng Q."/>
            <person name="Yandava C."/>
            <person name="Alvarado L."/>
            <person name="Kistler C."/>
            <person name="Shim W.-B."/>
            <person name="Kang S."/>
            <person name="Woloshuk C."/>
        </authorList>
    </citation>
    <scope>NUCLEOTIDE SEQUENCE</scope>
    <source>
        <strain evidence="3">4287</strain>
    </source>
</reference>
<dbReference type="Proteomes" id="UP000009097">
    <property type="component" value="Unassembled WGS sequence"/>
</dbReference>
<keyword evidence="3" id="KW-0418">Kinase</keyword>
<dbReference type="Pfam" id="PF00069">
    <property type="entry name" value="Pkinase"/>
    <property type="match status" value="1"/>
</dbReference>
<organism evidence="3 4">
    <name type="scientific">Fusarium oxysporum f. sp. lycopersici (strain 4287 / CBS 123668 / FGSC 9935 / NRRL 34936)</name>
    <name type="common">Fusarium vascular wilt of tomato</name>
    <dbReference type="NCBI Taxonomy" id="426428"/>
    <lineage>
        <taxon>Eukaryota</taxon>
        <taxon>Fungi</taxon>
        <taxon>Dikarya</taxon>
        <taxon>Ascomycota</taxon>
        <taxon>Pezizomycotina</taxon>
        <taxon>Sordariomycetes</taxon>
        <taxon>Hypocreomycetidae</taxon>
        <taxon>Hypocreales</taxon>
        <taxon>Nectriaceae</taxon>
        <taxon>Fusarium</taxon>
        <taxon>Fusarium oxysporum species complex</taxon>
    </lineage>
</organism>
<keyword evidence="3" id="KW-0723">Serine/threonine-protein kinase</keyword>
<dbReference type="RefSeq" id="XP_018254476.1">
    <property type="nucleotide sequence ID" value="XM_018394860.1"/>
</dbReference>
<dbReference type="GeneID" id="28955935"/>
<reference evidence="3" key="2">
    <citation type="journal article" date="2010" name="Nature">
        <title>Comparative genomics reveals mobile pathogenicity chromosomes in Fusarium.</title>
        <authorList>
            <person name="Ma L.J."/>
            <person name="van der Does H.C."/>
            <person name="Borkovich K.A."/>
            <person name="Coleman J.J."/>
            <person name="Daboussi M.J."/>
            <person name="Di Pietro A."/>
            <person name="Dufresne M."/>
            <person name="Freitag M."/>
            <person name="Grabherr M."/>
            <person name="Henrissat B."/>
            <person name="Houterman P.M."/>
            <person name="Kang S."/>
            <person name="Shim W.B."/>
            <person name="Woloshuk C."/>
            <person name="Xie X."/>
            <person name="Xu J.R."/>
            <person name="Antoniw J."/>
            <person name="Baker S.E."/>
            <person name="Bluhm B.H."/>
            <person name="Breakspear A."/>
            <person name="Brown D.W."/>
            <person name="Butchko R.A."/>
            <person name="Chapman S."/>
            <person name="Coulson R."/>
            <person name="Coutinho P.M."/>
            <person name="Danchin E.G."/>
            <person name="Diener A."/>
            <person name="Gale L.R."/>
            <person name="Gardiner D.M."/>
            <person name="Goff S."/>
            <person name="Hammond-Kosack K.E."/>
            <person name="Hilburn K."/>
            <person name="Hua-Van A."/>
            <person name="Jonkers W."/>
            <person name="Kazan K."/>
            <person name="Kodira C.D."/>
            <person name="Koehrsen M."/>
            <person name="Kumar L."/>
            <person name="Lee Y.H."/>
            <person name="Li L."/>
            <person name="Manners J.M."/>
            <person name="Miranda-Saavedra D."/>
            <person name="Mukherjee M."/>
            <person name="Park G."/>
            <person name="Park J."/>
            <person name="Park S.Y."/>
            <person name="Proctor R.H."/>
            <person name="Regev A."/>
            <person name="Ruiz-Roldan M.C."/>
            <person name="Sain D."/>
            <person name="Sakthikumar S."/>
            <person name="Sykes S."/>
            <person name="Schwartz D.C."/>
            <person name="Turgeon B.G."/>
            <person name="Wapinski I."/>
            <person name="Yoder O."/>
            <person name="Young S."/>
            <person name="Zeng Q."/>
            <person name="Zhou S."/>
            <person name="Galagan J."/>
            <person name="Cuomo C.A."/>
            <person name="Kistler H.C."/>
            <person name="Rep M."/>
        </authorList>
    </citation>
    <scope>NUCLEOTIDE SEQUENCE [LARGE SCALE GENOMIC DNA]</scope>
    <source>
        <strain evidence="3">4287</strain>
    </source>
</reference>
<proteinExistence type="predicted"/>
<name>A0A0J9W087_FUSO4</name>
<evidence type="ECO:0000313" key="4">
    <source>
        <dbReference type="Proteomes" id="UP000009097"/>
    </source>
</evidence>
<feature type="region of interest" description="Disordered" evidence="1">
    <location>
        <begin position="333"/>
        <end position="360"/>
    </location>
</feature>
<dbReference type="OrthoDB" id="1046782at2759"/>
<accession>A0A0J9W087</accession>
<sequence length="493" mass="56162">MSLYRQLNKCLIPCHEDAEFLPLSEISARVTEDNIKSEVPVRKRCFSNRSLPRTILKQARRIFSILVLIQEAQAIVDLVCRDNISDEDLPLIRQSMSGDDENVLMSAKTGKAFPSFSLWPREARVRDFLNFQWLVQAPVLNALGQHISLDTKCPLPLIDCVMKCKSGPNSVLHKCKIHGAHQSIFKNDPEPYVALKEVNNDEAFEKEKTNLELIQSLKHEHLIKLIATCQKGSICYFIFPWADGGDLRDFWKANDTIPRSQELVVWSLRQILGIVSAINALHGKNTRHGDIKPQNVLHFLKAHDDAVMDSRGRLILADVGVSKIHREITSMRQDPTNCQQSTVTYEAPEAQSDQREGKPRGRRYDMWSLGCMFLEFTVWLVFDYSTVRSFRKSRRTRDDPKDAFGSFFVQTSDNLIQIHSAVIEAIGHLRGHPLCSGDTALADLIQLIQDHLLQVDVQARTEAPELLKMLERIIHRAEQDGNYLYPRFVGNTG</sequence>
<dbReference type="SMART" id="SM00220">
    <property type="entry name" value="S_TKc"/>
    <property type="match status" value="1"/>
</dbReference>
<evidence type="ECO:0000256" key="1">
    <source>
        <dbReference type="SAM" id="MobiDB-lite"/>
    </source>
</evidence>
<dbReference type="VEuPathDB" id="FungiDB:FOXG_14798"/>
<evidence type="ECO:0000313" key="3">
    <source>
        <dbReference type="EMBL" id="KNB16431.1"/>
    </source>
</evidence>
<dbReference type="SUPFAM" id="SSF56112">
    <property type="entry name" value="Protein kinase-like (PK-like)"/>
    <property type="match status" value="1"/>
</dbReference>
<protein>
    <submittedName>
        <fullName evidence="3">Serine/threonine protein kinase</fullName>
    </submittedName>
</protein>
<dbReference type="PROSITE" id="PS50011">
    <property type="entry name" value="PROTEIN_KINASE_DOM"/>
    <property type="match status" value="1"/>
</dbReference>
<gene>
    <name evidence="3" type="ORF">FOXG_14798</name>
</gene>
<dbReference type="PANTHER" id="PTHR24359">
    <property type="entry name" value="SERINE/THREONINE-PROTEIN KINASE SBK1"/>
    <property type="match status" value="1"/>
</dbReference>
<dbReference type="Gene3D" id="1.10.510.10">
    <property type="entry name" value="Transferase(Phosphotransferase) domain 1"/>
    <property type="match status" value="1"/>
</dbReference>
<dbReference type="EMBL" id="DS231718">
    <property type="protein sequence ID" value="KNB16431.1"/>
    <property type="molecule type" value="Genomic_DNA"/>
</dbReference>
<keyword evidence="3" id="KW-0808">Transferase</keyword>
<dbReference type="GO" id="GO:0004674">
    <property type="term" value="F:protein serine/threonine kinase activity"/>
    <property type="evidence" value="ECO:0007669"/>
    <property type="project" value="UniProtKB-KW"/>
</dbReference>
<dbReference type="PANTHER" id="PTHR24359:SF1">
    <property type="entry name" value="INHIBITOR OF NUCLEAR FACTOR KAPPA-B KINASE EPSILON SUBUNIT HOMOLOG 1-RELATED"/>
    <property type="match status" value="1"/>
</dbReference>
<evidence type="ECO:0000259" key="2">
    <source>
        <dbReference type="PROSITE" id="PS50011"/>
    </source>
</evidence>
<dbReference type="KEGG" id="fox:FOXG_14798"/>
<dbReference type="InterPro" id="IPR000719">
    <property type="entry name" value="Prot_kinase_dom"/>
</dbReference>
<dbReference type="CDD" id="cd00180">
    <property type="entry name" value="PKc"/>
    <property type="match status" value="1"/>
</dbReference>